<evidence type="ECO:0000313" key="3">
    <source>
        <dbReference type="Proteomes" id="UP000679307"/>
    </source>
</evidence>
<dbReference type="RefSeq" id="WP_214057943.1">
    <property type="nucleotide sequence ID" value="NZ_BAAAHS010000076.1"/>
</dbReference>
<gene>
    <name evidence="2" type="ORF">ENKNEFLB_00728</name>
</gene>
<evidence type="ECO:0000256" key="1">
    <source>
        <dbReference type="SAM" id="MobiDB-lite"/>
    </source>
</evidence>
<name>A0ABX8ED24_9ACTN</name>
<feature type="region of interest" description="Disordered" evidence="1">
    <location>
        <begin position="1"/>
        <end position="34"/>
    </location>
</feature>
<organism evidence="2 3">
    <name type="scientific">Nocardioides aquaticus</name>
    <dbReference type="NCBI Taxonomy" id="160826"/>
    <lineage>
        <taxon>Bacteria</taxon>
        <taxon>Bacillati</taxon>
        <taxon>Actinomycetota</taxon>
        <taxon>Actinomycetes</taxon>
        <taxon>Propionibacteriales</taxon>
        <taxon>Nocardioidaceae</taxon>
        <taxon>Nocardioides</taxon>
    </lineage>
</organism>
<dbReference type="EMBL" id="CP075371">
    <property type="protein sequence ID" value="QVT78351.1"/>
    <property type="molecule type" value="Genomic_DNA"/>
</dbReference>
<sequence>MRTTDRPGLVRPVRRDPRGLTGPTPEQTRGSAWRRTSRGLYVPAAVDGTCPEQRVLEAAPLVPRGGAVTGWAAVRWWTGSPWFDGTTPDGGLHPVAIVAPSVRVRSRAGVEVSEERLGRSDLRDRDGVVVARPGSAVSYEVRRRTARVADAVACLDMACGTDTVSLDELREVAAEQAGWTGVERLRQALDLADENSWSPQESRARLAWVGAGFPQPRCNAPLFDRSGRHLGTPDLLDPVAGVVAEYDGRVHLGRRLQDVRREDLFREHGLEYVTTLAGDRGPQGFVIRLRRAYDRALAARDRGEAPRWCADPPPWWTSTETVAQRRALSPAQRARFLRYRR</sequence>
<protein>
    <recommendedName>
        <fullName evidence="4">AbiEi antitoxin C-terminal domain-containing protein</fullName>
    </recommendedName>
</protein>
<evidence type="ECO:0008006" key="4">
    <source>
        <dbReference type="Google" id="ProtNLM"/>
    </source>
</evidence>
<reference evidence="2 3" key="1">
    <citation type="submission" date="2021-05" db="EMBL/GenBank/DDBJ databases">
        <title>Complete genome of Nocardioides aquaticus KCTC 9944T isolated from meromictic and hypersaline Ekho Lake, Antarctica.</title>
        <authorList>
            <person name="Hwang K."/>
            <person name="Kim K.M."/>
            <person name="Choe H."/>
        </authorList>
    </citation>
    <scope>NUCLEOTIDE SEQUENCE [LARGE SCALE GENOMIC DNA]</scope>
    <source>
        <strain evidence="2 3">KCTC 9944</strain>
    </source>
</reference>
<accession>A0ABX8ED24</accession>
<keyword evidence="3" id="KW-1185">Reference proteome</keyword>
<evidence type="ECO:0000313" key="2">
    <source>
        <dbReference type="EMBL" id="QVT78351.1"/>
    </source>
</evidence>
<proteinExistence type="predicted"/>
<dbReference type="Proteomes" id="UP000679307">
    <property type="component" value="Chromosome"/>
</dbReference>